<name>A0A9W6LJR2_9BACT</name>
<feature type="domain" description="Glycosyltransferase subfamily 4-like N-terminal" evidence="2">
    <location>
        <begin position="2"/>
        <end position="144"/>
    </location>
</feature>
<keyword evidence="4" id="KW-1185">Reference proteome</keyword>
<dbReference type="Proteomes" id="UP001144297">
    <property type="component" value="Unassembled WGS sequence"/>
</dbReference>
<dbReference type="InterPro" id="IPR001296">
    <property type="entry name" value="Glyco_trans_1"/>
</dbReference>
<proteinExistence type="predicted"/>
<feature type="domain" description="Glycosyl transferase family 1" evidence="1">
    <location>
        <begin position="176"/>
        <end position="343"/>
    </location>
</feature>
<sequence length="368" mass="41404">MKILMLADPNSPHTIKWVTSLAKRDIDIMLIGLGDLKVKSYEPYPNIKVEMIGAKVTREEGSLKKISYLKSIPFIRKEIKKFKPDIVHSHYASSYGLLGVLSGFHPFIASVWGSDVYSFPDKSIFHRKILEYVLKKADVICSTSHTMAKRTRLFIQKDKNINVVPFGVDVNVFKPMKVKSLFNENDIVIGTVKTLEKKYGIEYLIKAFKILSDKYPELPLKLLIVGGGSLEEDLKKLAKDLGIWNKTIFTGKVPFEDVPIYHNMLSVSVSVSESESFGVAVVEAMACGKPVVVSNVGGLPEVVENGKTGFIVPPKNPEKTAEAIEKFLLDKTLIEKMGKFARDRVINLYNWDKCVDKMIKIYEEAIIK</sequence>
<dbReference type="InterPro" id="IPR028098">
    <property type="entry name" value="Glyco_trans_4-like_N"/>
</dbReference>
<dbReference type="SUPFAM" id="SSF53756">
    <property type="entry name" value="UDP-Glycosyltransferase/glycogen phosphorylase"/>
    <property type="match status" value="1"/>
</dbReference>
<evidence type="ECO:0000313" key="3">
    <source>
        <dbReference type="EMBL" id="GLI52413.1"/>
    </source>
</evidence>
<evidence type="ECO:0000259" key="2">
    <source>
        <dbReference type="Pfam" id="PF13477"/>
    </source>
</evidence>
<dbReference type="PANTHER" id="PTHR12526:SF638">
    <property type="entry name" value="SPORE COAT PROTEIN SA"/>
    <property type="match status" value="1"/>
</dbReference>
<protein>
    <submittedName>
        <fullName evidence="3">Capsular polysaccharide biosynthesis protein</fullName>
    </submittedName>
</protein>
<dbReference type="PANTHER" id="PTHR12526">
    <property type="entry name" value="GLYCOSYLTRANSFERASE"/>
    <property type="match status" value="1"/>
</dbReference>
<dbReference type="Pfam" id="PF00534">
    <property type="entry name" value="Glycos_transf_1"/>
    <property type="match status" value="1"/>
</dbReference>
<accession>A0A9W6LJR2</accession>
<dbReference type="Gene3D" id="3.40.50.2000">
    <property type="entry name" value="Glycogen Phosphorylase B"/>
    <property type="match status" value="2"/>
</dbReference>
<reference evidence="3" key="1">
    <citation type="submission" date="2022-12" db="EMBL/GenBank/DDBJ databases">
        <title>Reference genome sequencing for broad-spectrum identification of bacterial and archaeal isolates by mass spectrometry.</title>
        <authorList>
            <person name="Sekiguchi Y."/>
            <person name="Tourlousse D.M."/>
        </authorList>
    </citation>
    <scope>NUCLEOTIDE SEQUENCE</scope>
    <source>
        <strain evidence="3">TSL-P1</strain>
    </source>
</reference>
<evidence type="ECO:0000259" key="1">
    <source>
        <dbReference type="Pfam" id="PF00534"/>
    </source>
</evidence>
<organism evidence="3 4">
    <name type="scientific">Thermodesulfovibrio yellowstonii</name>
    <dbReference type="NCBI Taxonomy" id="28262"/>
    <lineage>
        <taxon>Bacteria</taxon>
        <taxon>Pseudomonadati</taxon>
        <taxon>Nitrospirota</taxon>
        <taxon>Thermodesulfovibrionia</taxon>
        <taxon>Thermodesulfovibrionales</taxon>
        <taxon>Thermodesulfovibrionaceae</taxon>
        <taxon>Thermodesulfovibrio</taxon>
    </lineage>
</organism>
<dbReference type="Pfam" id="PF13477">
    <property type="entry name" value="Glyco_trans_4_2"/>
    <property type="match status" value="1"/>
</dbReference>
<dbReference type="GO" id="GO:0016757">
    <property type="term" value="F:glycosyltransferase activity"/>
    <property type="evidence" value="ECO:0007669"/>
    <property type="project" value="InterPro"/>
</dbReference>
<gene>
    <name evidence="3" type="ORF">TISLANDTSLP1_01060</name>
</gene>
<evidence type="ECO:0000313" key="4">
    <source>
        <dbReference type="Proteomes" id="UP001144297"/>
    </source>
</evidence>
<comment type="caution">
    <text evidence="3">The sequence shown here is derived from an EMBL/GenBank/DDBJ whole genome shotgun (WGS) entry which is preliminary data.</text>
</comment>
<dbReference type="EMBL" id="BSDX01000001">
    <property type="protein sequence ID" value="GLI52413.1"/>
    <property type="molecule type" value="Genomic_DNA"/>
</dbReference>
<dbReference type="AlphaFoldDB" id="A0A9W6LJR2"/>